<dbReference type="STRING" id="96773.Tchl_0219"/>
<dbReference type="InterPro" id="IPR007159">
    <property type="entry name" value="SpoVT-AbrB_dom"/>
</dbReference>
<dbReference type="RefSeq" id="WP_075146758.1">
    <property type="nucleotide sequence ID" value="NZ_CP018839.1"/>
</dbReference>
<dbReference type="SMART" id="SM00966">
    <property type="entry name" value="SpoVT_AbrB"/>
    <property type="match status" value="1"/>
</dbReference>
<gene>
    <name evidence="1" type="ORF">Tchl_0219</name>
</gene>
<dbReference type="EMBL" id="CP018839">
    <property type="protein sequence ID" value="APR03092.1"/>
    <property type="molecule type" value="Genomic_DNA"/>
</dbReference>
<dbReference type="Gene3D" id="2.10.260.10">
    <property type="match status" value="1"/>
</dbReference>
<evidence type="ECO:0000313" key="2">
    <source>
        <dbReference type="Proteomes" id="UP000185739"/>
    </source>
</evidence>
<dbReference type="InterPro" id="IPR037914">
    <property type="entry name" value="SpoVT-AbrB_sf"/>
</dbReference>
<evidence type="ECO:0000313" key="1">
    <source>
        <dbReference type="EMBL" id="APR03092.1"/>
    </source>
</evidence>
<dbReference type="InterPro" id="IPR039052">
    <property type="entry name" value="Antitox_PemI-like"/>
</dbReference>
<dbReference type="KEGG" id="tcl:Tchl_0219"/>
<dbReference type="PANTHER" id="PTHR40516">
    <property type="entry name" value="ANTITOXIN CHPS-RELATED"/>
    <property type="match status" value="1"/>
</dbReference>
<dbReference type="Pfam" id="PF04014">
    <property type="entry name" value="MazE_antitoxin"/>
    <property type="match status" value="1"/>
</dbReference>
<protein>
    <submittedName>
        <fullName evidence="1">Cell death antitoxin MazE-like</fullName>
    </submittedName>
</protein>
<proteinExistence type="predicted"/>
<dbReference type="OrthoDB" id="9795766at2"/>
<dbReference type="GO" id="GO:0003677">
    <property type="term" value="F:DNA binding"/>
    <property type="evidence" value="ECO:0007669"/>
    <property type="project" value="InterPro"/>
</dbReference>
<organism evidence="1 2">
    <name type="scientific">Thauera chlorobenzoica</name>
    <dbReference type="NCBI Taxonomy" id="96773"/>
    <lineage>
        <taxon>Bacteria</taxon>
        <taxon>Pseudomonadati</taxon>
        <taxon>Pseudomonadota</taxon>
        <taxon>Betaproteobacteria</taxon>
        <taxon>Rhodocyclales</taxon>
        <taxon>Zoogloeaceae</taxon>
        <taxon>Thauera</taxon>
    </lineage>
</organism>
<dbReference type="AlphaFoldDB" id="A0A1H5YZQ0"/>
<sequence length="83" mass="8998">MTEAILAIKHWGNSLGVRLPAAVAREAHLDADQQVRITVEEGRVVITPIVQESLSLEQRLAGFDPTRHGGEAMASPSVGAERW</sequence>
<dbReference type="SUPFAM" id="SSF89447">
    <property type="entry name" value="AbrB/MazE/MraZ-like"/>
    <property type="match status" value="1"/>
</dbReference>
<reference evidence="1 2" key="1">
    <citation type="submission" date="2016-12" db="EMBL/GenBank/DDBJ databases">
        <title>Complete genome sequence of Thauera chlorobenzoica, a Betaproteobacterium degrading haloaromatics anaerobically to CO2 and halides.</title>
        <authorList>
            <person name="Goris T."/>
            <person name="Mergelsberg M."/>
            <person name="Boll M."/>
        </authorList>
    </citation>
    <scope>NUCLEOTIDE SEQUENCE [LARGE SCALE GENOMIC DNA]</scope>
    <source>
        <strain evidence="1 2">3CB1</strain>
    </source>
</reference>
<dbReference type="PANTHER" id="PTHR40516:SF1">
    <property type="entry name" value="ANTITOXIN CHPS-RELATED"/>
    <property type="match status" value="1"/>
</dbReference>
<dbReference type="Proteomes" id="UP000185739">
    <property type="component" value="Chromosome"/>
</dbReference>
<accession>A0A1H5YZQ0</accession>
<name>A0A1H5YZQ0_9RHOO</name>
<keyword evidence="2" id="KW-1185">Reference proteome</keyword>
<dbReference type="GO" id="GO:0097351">
    <property type="term" value="F:toxin sequestering activity"/>
    <property type="evidence" value="ECO:0007669"/>
    <property type="project" value="InterPro"/>
</dbReference>